<dbReference type="PROSITE" id="PS51379">
    <property type="entry name" value="4FE4S_FER_2"/>
    <property type="match status" value="2"/>
</dbReference>
<dbReference type="RefSeq" id="WP_181549419.1">
    <property type="nucleotide sequence ID" value="NZ_JACDUS010000001.1"/>
</dbReference>
<dbReference type="InterPro" id="IPR056147">
    <property type="entry name" value="NQRA_N"/>
</dbReference>
<dbReference type="InterPro" id="IPR008703">
    <property type="entry name" value="NqrA"/>
</dbReference>
<dbReference type="Pfam" id="PF12838">
    <property type="entry name" value="Fer4_7"/>
    <property type="match status" value="1"/>
</dbReference>
<evidence type="ECO:0000313" key="5">
    <source>
        <dbReference type="EMBL" id="MBA2879713.1"/>
    </source>
</evidence>
<organism evidence="5 6">
    <name type="scientific">Desulfosalsimonas propionicica</name>
    <dbReference type="NCBI Taxonomy" id="332175"/>
    <lineage>
        <taxon>Bacteria</taxon>
        <taxon>Pseudomonadati</taxon>
        <taxon>Thermodesulfobacteriota</taxon>
        <taxon>Desulfobacteria</taxon>
        <taxon>Desulfobacterales</taxon>
        <taxon>Desulfosalsimonadaceae</taxon>
        <taxon>Desulfosalsimonas</taxon>
    </lineage>
</organism>
<keyword evidence="5" id="KW-0560">Oxidoreductase</keyword>
<dbReference type="Proteomes" id="UP000525298">
    <property type="component" value="Unassembled WGS sequence"/>
</dbReference>
<dbReference type="Gene3D" id="3.30.70.20">
    <property type="match status" value="1"/>
</dbReference>
<feature type="domain" description="4Fe-4S ferredoxin-type" evidence="4">
    <location>
        <begin position="405"/>
        <end position="433"/>
    </location>
</feature>
<dbReference type="Pfam" id="PF05896">
    <property type="entry name" value="NQRA_N"/>
    <property type="match status" value="1"/>
</dbReference>
<comment type="caution">
    <text evidence="5">The sequence shown here is derived from an EMBL/GenBank/DDBJ whole genome shotgun (WGS) entry which is preliminary data.</text>
</comment>
<evidence type="ECO:0000313" key="6">
    <source>
        <dbReference type="Proteomes" id="UP000525298"/>
    </source>
</evidence>
<dbReference type="InterPro" id="IPR017900">
    <property type="entry name" value="4Fe4S_Fe_S_CS"/>
</dbReference>
<dbReference type="EMBL" id="JACDUS010000001">
    <property type="protein sequence ID" value="MBA2879713.1"/>
    <property type="molecule type" value="Genomic_DNA"/>
</dbReference>
<dbReference type="Pfam" id="PF24836">
    <property type="entry name" value="NQRA_2nd"/>
    <property type="match status" value="1"/>
</dbReference>
<sequence>MKRASAQISCGLKIAGRPEHFVDRAPEPETVASAPERIPLLKARLLKSKGDRVNLGTPLYEDKQNTDIVFAAPGAGKIADVVYGPRRVIREVVIRLDKEQTTEDFTPYPADKLDGITPGALTEILLKGGVWPVIRDIVYRGVANPGQSPAAIWIAATNQDPFHPPPDTWLQSPQDNRFFQTGINALEILCGSLFVCCAADTALGDQQIESRVTHRVSGGYPFDDPSVVHYHAKIRPEDNHAWFVSGQDVRLIGEFLETGKFPVRRTVAVSGKSVRGCYRQTRIGAPLGILADPGESSGSRWIAGGLFRGYSSGPDFHLGLYETAVGIITESAKREMLGFMRPGWNKPTCSRTFLSVFNPRPLPLDADMHGSVRACVNCGNCTRACPVDILPQFTYKCIRAGEIEEALSHGMLDCVECGLCSYVCPSKIELCQTFQETKQAYFRQRI</sequence>
<keyword evidence="2" id="KW-0408">Iron</keyword>
<evidence type="ECO:0000256" key="2">
    <source>
        <dbReference type="ARBA" id="ARBA00023004"/>
    </source>
</evidence>
<dbReference type="GO" id="GO:0006814">
    <property type="term" value="P:sodium ion transport"/>
    <property type="evidence" value="ECO:0007669"/>
    <property type="project" value="InterPro"/>
</dbReference>
<dbReference type="AlphaFoldDB" id="A0A7W0C5Y3"/>
<dbReference type="GO" id="GO:0046872">
    <property type="term" value="F:metal ion binding"/>
    <property type="evidence" value="ECO:0007669"/>
    <property type="project" value="UniProtKB-KW"/>
</dbReference>
<keyword evidence="3" id="KW-0411">Iron-sulfur</keyword>
<dbReference type="PANTHER" id="PTHR37839">
    <property type="entry name" value="NA(+)-TRANSLOCATING NADH-QUINONE REDUCTASE SUBUNIT A"/>
    <property type="match status" value="1"/>
</dbReference>
<evidence type="ECO:0000256" key="3">
    <source>
        <dbReference type="ARBA" id="ARBA00023014"/>
    </source>
</evidence>
<dbReference type="GO" id="GO:0051536">
    <property type="term" value="F:iron-sulfur cluster binding"/>
    <property type="evidence" value="ECO:0007669"/>
    <property type="project" value="UniProtKB-KW"/>
</dbReference>
<reference evidence="5 6" key="1">
    <citation type="submission" date="2020-07" db="EMBL/GenBank/DDBJ databases">
        <title>Genomic Encyclopedia of Type Strains, Phase IV (KMG-IV): sequencing the most valuable type-strain genomes for metagenomic binning, comparative biology and taxonomic classification.</title>
        <authorList>
            <person name="Goeker M."/>
        </authorList>
    </citation>
    <scope>NUCLEOTIDE SEQUENCE [LARGE SCALE GENOMIC DNA]</scope>
    <source>
        <strain evidence="5 6">DSM 17721</strain>
    </source>
</reference>
<keyword evidence="5" id="KW-0830">Ubiquinone</keyword>
<keyword evidence="1" id="KW-0479">Metal-binding</keyword>
<dbReference type="InterPro" id="IPR056148">
    <property type="entry name" value="NQRA_2nd"/>
</dbReference>
<gene>
    <name evidence="5" type="ORF">HNR65_000020</name>
</gene>
<evidence type="ECO:0000259" key="4">
    <source>
        <dbReference type="PROSITE" id="PS51379"/>
    </source>
</evidence>
<dbReference type="PROSITE" id="PS00198">
    <property type="entry name" value="4FE4S_FER_1"/>
    <property type="match status" value="2"/>
</dbReference>
<dbReference type="EC" id="1.6.5.-" evidence="5"/>
<dbReference type="GO" id="GO:0016655">
    <property type="term" value="F:oxidoreductase activity, acting on NAD(P)H, quinone or similar compound as acceptor"/>
    <property type="evidence" value="ECO:0007669"/>
    <property type="project" value="InterPro"/>
</dbReference>
<accession>A0A7W0C5Y3</accession>
<protein>
    <submittedName>
        <fullName evidence="5">Na+-transporting NADH:ubiquinone oxidoreductase subunit A</fullName>
        <ecNumber evidence="5">1.6.5.-</ecNumber>
    </submittedName>
</protein>
<proteinExistence type="predicted"/>
<dbReference type="SUPFAM" id="SSF46548">
    <property type="entry name" value="alpha-helical ferredoxin"/>
    <property type="match status" value="1"/>
</dbReference>
<dbReference type="PANTHER" id="PTHR37839:SF1">
    <property type="entry name" value="NA(+)-TRANSLOCATING NADH-QUINONE REDUCTASE SUBUNIT A"/>
    <property type="match status" value="1"/>
</dbReference>
<name>A0A7W0C5Y3_9BACT</name>
<keyword evidence="6" id="KW-1185">Reference proteome</keyword>
<evidence type="ECO:0000256" key="1">
    <source>
        <dbReference type="ARBA" id="ARBA00022723"/>
    </source>
</evidence>
<dbReference type="InterPro" id="IPR017896">
    <property type="entry name" value="4Fe4S_Fe-S-bd"/>
</dbReference>
<feature type="domain" description="4Fe-4S ferredoxin-type" evidence="4">
    <location>
        <begin position="364"/>
        <end position="396"/>
    </location>
</feature>